<evidence type="ECO:0000256" key="1">
    <source>
        <dbReference type="SAM" id="Phobius"/>
    </source>
</evidence>
<dbReference type="Proteomes" id="UP000195208">
    <property type="component" value="Unassembled WGS sequence"/>
</dbReference>
<keyword evidence="1" id="KW-0472">Membrane</keyword>
<reference evidence="3 4" key="1">
    <citation type="submission" date="2017-04" db="EMBL/GenBank/DDBJ databases">
        <title>Staphylococcus agnetis, a potential pathogen in the broiler production.</title>
        <authorList>
            <person name="Poulsen L."/>
        </authorList>
    </citation>
    <scope>NUCLEOTIDE SEQUENCE [LARGE SCALE GENOMIC DNA]</scope>
    <source>
        <strain evidence="3 4">723_310714_2_2_spleen</strain>
    </source>
</reference>
<protein>
    <recommendedName>
        <fullName evidence="2">CAAX prenyl protease 2/Lysostaphin resistance protein A-like domain-containing protein</fullName>
    </recommendedName>
</protein>
<feature type="transmembrane region" description="Helical" evidence="1">
    <location>
        <begin position="69"/>
        <end position="89"/>
    </location>
</feature>
<evidence type="ECO:0000313" key="4">
    <source>
        <dbReference type="Proteomes" id="UP000195208"/>
    </source>
</evidence>
<feature type="transmembrane region" description="Helical" evidence="1">
    <location>
        <begin position="7"/>
        <end position="25"/>
    </location>
</feature>
<feature type="transmembrane region" description="Helical" evidence="1">
    <location>
        <begin position="128"/>
        <end position="147"/>
    </location>
</feature>
<proteinExistence type="predicted"/>
<keyword evidence="1" id="KW-0812">Transmembrane</keyword>
<dbReference type="Pfam" id="PF02517">
    <property type="entry name" value="Rce1-like"/>
    <property type="match status" value="1"/>
</dbReference>
<organism evidence="3 4">
    <name type="scientific">Staphylococcus agnetis</name>
    <dbReference type="NCBI Taxonomy" id="985762"/>
    <lineage>
        <taxon>Bacteria</taxon>
        <taxon>Bacillati</taxon>
        <taxon>Bacillota</taxon>
        <taxon>Bacilli</taxon>
        <taxon>Bacillales</taxon>
        <taxon>Staphylococcaceae</taxon>
        <taxon>Staphylococcus</taxon>
    </lineage>
</organism>
<dbReference type="InterPro" id="IPR003675">
    <property type="entry name" value="Rce1/LyrA-like_dom"/>
</dbReference>
<keyword evidence="4" id="KW-1185">Reference proteome</keyword>
<dbReference type="InterPro" id="IPR052710">
    <property type="entry name" value="CAAX_protease"/>
</dbReference>
<feature type="transmembrane region" description="Helical" evidence="1">
    <location>
        <begin position="185"/>
        <end position="204"/>
    </location>
</feature>
<feature type="transmembrane region" description="Helical" evidence="1">
    <location>
        <begin position="159"/>
        <end position="178"/>
    </location>
</feature>
<dbReference type="PANTHER" id="PTHR36435:SF1">
    <property type="entry name" value="CAAX AMINO TERMINAL PROTEASE FAMILY PROTEIN"/>
    <property type="match status" value="1"/>
</dbReference>
<feature type="transmembrane region" description="Helical" evidence="1">
    <location>
        <begin position="210"/>
        <end position="230"/>
    </location>
</feature>
<keyword evidence="1" id="KW-1133">Transmembrane helix</keyword>
<accession>A0ABX3Z2I6</accession>
<comment type="caution">
    <text evidence="3">The sequence shown here is derived from an EMBL/GenBank/DDBJ whole genome shotgun (WGS) entry which is preliminary data.</text>
</comment>
<dbReference type="RefSeq" id="WP_085622227.1">
    <property type="nucleotide sequence ID" value="NZ_NDYM01000004.1"/>
</dbReference>
<dbReference type="PANTHER" id="PTHR36435">
    <property type="entry name" value="SLR1288 PROTEIN"/>
    <property type="match status" value="1"/>
</dbReference>
<feature type="domain" description="CAAX prenyl protease 2/Lysostaphin resistance protein A-like" evidence="2">
    <location>
        <begin position="96"/>
        <end position="194"/>
    </location>
</feature>
<gene>
    <name evidence="3" type="ORF">B9M88_12455</name>
</gene>
<sequence>MKKLFMYFFMVVSLLILVFLISKILPFSDYTNNLISRTVVSLLLLGFLFKKGDFSVLVWNREFFKGIYLGKWLLLIIIANLITALKVFGSIDFTALTLFLFLASNFMIAFFEEILTRGIIFNQLLKEYSVTKAVIFSSVIFGLAHLLNLTHSSDIIGTFTQVIYTFFIGVLFAAIYYVTKNIWSAIFLHFILDLSSGFGEVANLEKVVHVAQTNFASALLILVLVFPAYYSGKKILNKYTRGNI</sequence>
<evidence type="ECO:0000313" key="3">
    <source>
        <dbReference type="EMBL" id="OTW29967.1"/>
    </source>
</evidence>
<feature type="transmembrane region" description="Helical" evidence="1">
    <location>
        <begin position="31"/>
        <end position="49"/>
    </location>
</feature>
<feature type="transmembrane region" description="Helical" evidence="1">
    <location>
        <begin position="95"/>
        <end position="116"/>
    </location>
</feature>
<name>A0ABX3Z2I6_9STAP</name>
<evidence type="ECO:0000259" key="2">
    <source>
        <dbReference type="Pfam" id="PF02517"/>
    </source>
</evidence>
<dbReference type="EMBL" id="NEFX01000042">
    <property type="protein sequence ID" value="OTW29967.1"/>
    <property type="molecule type" value="Genomic_DNA"/>
</dbReference>